<dbReference type="EMBL" id="JADCNL010000003">
    <property type="protein sequence ID" value="KAG0487797.1"/>
    <property type="molecule type" value="Genomic_DNA"/>
</dbReference>
<dbReference type="GO" id="GO:0005524">
    <property type="term" value="F:ATP binding"/>
    <property type="evidence" value="ECO:0007669"/>
    <property type="project" value="UniProtKB-KW"/>
</dbReference>
<evidence type="ECO:0000256" key="2">
    <source>
        <dbReference type="ARBA" id="ARBA00022840"/>
    </source>
</evidence>
<evidence type="ECO:0000313" key="4">
    <source>
        <dbReference type="Proteomes" id="UP000636800"/>
    </source>
</evidence>
<evidence type="ECO:0000256" key="1">
    <source>
        <dbReference type="ARBA" id="ARBA00022741"/>
    </source>
</evidence>
<sequence>MNGEEDPCRVDVVQALEAARDCVKSFFRAPAYNSAVVVVPNSTSNNNREEILSIAQGAGFNVVNVIDENIAVAYAYAETVSRSTTKRIVIVSNTGGVLDVSVVSISPNGKTIEIETHGSHHGPIGIPIARKK</sequence>
<dbReference type="InterPro" id="IPR013126">
    <property type="entry name" value="Hsp_70_fam"/>
</dbReference>
<proteinExistence type="predicted"/>
<dbReference type="Pfam" id="PF00012">
    <property type="entry name" value="HSP70"/>
    <property type="match status" value="1"/>
</dbReference>
<accession>A0A835RKS9</accession>
<keyword evidence="1" id="KW-0547">Nucleotide-binding</keyword>
<evidence type="ECO:0000313" key="3">
    <source>
        <dbReference type="EMBL" id="KAG0487797.1"/>
    </source>
</evidence>
<evidence type="ECO:0008006" key="5">
    <source>
        <dbReference type="Google" id="ProtNLM"/>
    </source>
</evidence>
<dbReference type="AlphaFoldDB" id="A0A835RKS9"/>
<dbReference type="Proteomes" id="UP000636800">
    <property type="component" value="Chromosome 3"/>
</dbReference>
<dbReference type="Gene3D" id="3.30.420.40">
    <property type="match status" value="2"/>
</dbReference>
<keyword evidence="4" id="KW-1185">Reference proteome</keyword>
<dbReference type="GO" id="GO:0140662">
    <property type="term" value="F:ATP-dependent protein folding chaperone"/>
    <property type="evidence" value="ECO:0007669"/>
    <property type="project" value="InterPro"/>
</dbReference>
<comment type="caution">
    <text evidence="3">The sequence shown here is derived from an EMBL/GenBank/DDBJ whole genome shotgun (WGS) entry which is preliminary data.</text>
</comment>
<dbReference type="InterPro" id="IPR043129">
    <property type="entry name" value="ATPase_NBD"/>
</dbReference>
<keyword evidence="2" id="KW-0067">ATP-binding</keyword>
<protein>
    <recommendedName>
        <fullName evidence="5">Heat shock protein 70</fullName>
    </recommendedName>
</protein>
<name>A0A835RKS9_VANPL</name>
<dbReference type="SUPFAM" id="SSF53067">
    <property type="entry name" value="Actin-like ATPase domain"/>
    <property type="match status" value="1"/>
</dbReference>
<reference evidence="3 4" key="1">
    <citation type="journal article" date="2020" name="Nat. Food">
        <title>A phased Vanilla planifolia genome enables genetic improvement of flavour and production.</title>
        <authorList>
            <person name="Hasing T."/>
            <person name="Tang H."/>
            <person name="Brym M."/>
            <person name="Khazi F."/>
            <person name="Huang T."/>
            <person name="Chambers A.H."/>
        </authorList>
    </citation>
    <scope>NUCLEOTIDE SEQUENCE [LARGE SCALE GENOMIC DNA]</scope>
    <source>
        <tissue evidence="3">Leaf</tissue>
    </source>
</reference>
<organism evidence="3 4">
    <name type="scientific">Vanilla planifolia</name>
    <name type="common">Vanilla</name>
    <dbReference type="NCBI Taxonomy" id="51239"/>
    <lineage>
        <taxon>Eukaryota</taxon>
        <taxon>Viridiplantae</taxon>
        <taxon>Streptophyta</taxon>
        <taxon>Embryophyta</taxon>
        <taxon>Tracheophyta</taxon>
        <taxon>Spermatophyta</taxon>
        <taxon>Magnoliopsida</taxon>
        <taxon>Liliopsida</taxon>
        <taxon>Asparagales</taxon>
        <taxon>Orchidaceae</taxon>
        <taxon>Vanilloideae</taxon>
        <taxon>Vanilleae</taxon>
        <taxon>Vanilla</taxon>
    </lineage>
</organism>
<dbReference type="OrthoDB" id="2196187at2759"/>
<gene>
    <name evidence="3" type="ORF">HPP92_006608</name>
</gene>